<proteinExistence type="predicted"/>
<dbReference type="Proteomes" id="UP001175271">
    <property type="component" value="Unassembled WGS sequence"/>
</dbReference>
<sequence length="193" mass="20862">MASAKLCFVLLVLSALPFTSAAPFSFRGVKLPSIGDITSVIDSVKNRGEELFEEAKETAKDAYEGMKTNLGDGATGIVHFGEDVATSVAKFLSSSAKNLLPGAQSEDKTTAEPEHEAVPESNAEDKAEPEDNKNLCVIPSDLQRYLNHHRVVFGATFFVCGLLFGLACSYGLKACKERKKSKEGYKTLAEVYM</sequence>
<reference evidence="4" key="1">
    <citation type="submission" date="2023-06" db="EMBL/GenBank/DDBJ databases">
        <title>Genomic analysis of the entomopathogenic nematode Steinernema hermaphroditum.</title>
        <authorList>
            <person name="Schwarz E.M."/>
            <person name="Heppert J.K."/>
            <person name="Baniya A."/>
            <person name="Schwartz H.T."/>
            <person name="Tan C.-H."/>
            <person name="Antoshechkin I."/>
            <person name="Sternberg P.W."/>
            <person name="Goodrich-Blair H."/>
            <person name="Dillman A.R."/>
        </authorList>
    </citation>
    <scope>NUCLEOTIDE SEQUENCE</scope>
    <source>
        <strain evidence="4">PS9179</strain>
        <tissue evidence="4">Whole animal</tissue>
    </source>
</reference>
<feature type="transmembrane region" description="Helical" evidence="2">
    <location>
        <begin position="151"/>
        <end position="172"/>
    </location>
</feature>
<dbReference type="AlphaFoldDB" id="A0AA39IHX2"/>
<evidence type="ECO:0000256" key="1">
    <source>
        <dbReference type="SAM" id="MobiDB-lite"/>
    </source>
</evidence>
<organism evidence="4 5">
    <name type="scientific">Steinernema hermaphroditum</name>
    <dbReference type="NCBI Taxonomy" id="289476"/>
    <lineage>
        <taxon>Eukaryota</taxon>
        <taxon>Metazoa</taxon>
        <taxon>Ecdysozoa</taxon>
        <taxon>Nematoda</taxon>
        <taxon>Chromadorea</taxon>
        <taxon>Rhabditida</taxon>
        <taxon>Tylenchina</taxon>
        <taxon>Panagrolaimomorpha</taxon>
        <taxon>Strongyloidoidea</taxon>
        <taxon>Steinernematidae</taxon>
        <taxon>Steinernema</taxon>
    </lineage>
</organism>
<keyword evidence="5" id="KW-1185">Reference proteome</keyword>
<keyword evidence="3" id="KW-0732">Signal</keyword>
<comment type="caution">
    <text evidence="4">The sequence shown here is derived from an EMBL/GenBank/DDBJ whole genome shotgun (WGS) entry which is preliminary data.</text>
</comment>
<name>A0AA39IHX2_9BILA</name>
<dbReference type="EMBL" id="JAUCMV010000001">
    <property type="protein sequence ID" value="KAK0423896.1"/>
    <property type="molecule type" value="Genomic_DNA"/>
</dbReference>
<keyword evidence="2" id="KW-0472">Membrane</keyword>
<protein>
    <submittedName>
        <fullName evidence="4">Uncharacterized protein</fullName>
    </submittedName>
</protein>
<evidence type="ECO:0000256" key="3">
    <source>
        <dbReference type="SAM" id="SignalP"/>
    </source>
</evidence>
<evidence type="ECO:0000313" key="4">
    <source>
        <dbReference type="EMBL" id="KAK0423896.1"/>
    </source>
</evidence>
<feature type="region of interest" description="Disordered" evidence="1">
    <location>
        <begin position="101"/>
        <end position="131"/>
    </location>
</feature>
<feature type="compositionally biased region" description="Basic and acidic residues" evidence="1">
    <location>
        <begin position="105"/>
        <end position="131"/>
    </location>
</feature>
<keyword evidence="2" id="KW-1133">Transmembrane helix</keyword>
<accession>A0AA39IHX2</accession>
<evidence type="ECO:0000256" key="2">
    <source>
        <dbReference type="SAM" id="Phobius"/>
    </source>
</evidence>
<feature type="signal peptide" evidence="3">
    <location>
        <begin position="1"/>
        <end position="21"/>
    </location>
</feature>
<keyword evidence="2" id="KW-0812">Transmembrane</keyword>
<feature type="chain" id="PRO_5041418991" evidence="3">
    <location>
        <begin position="22"/>
        <end position="193"/>
    </location>
</feature>
<gene>
    <name evidence="4" type="ORF">QR680_008393</name>
</gene>
<evidence type="ECO:0000313" key="5">
    <source>
        <dbReference type="Proteomes" id="UP001175271"/>
    </source>
</evidence>